<dbReference type="Pfam" id="PF07077">
    <property type="entry name" value="DUF1345"/>
    <property type="match status" value="1"/>
</dbReference>
<keyword evidence="3" id="KW-1185">Reference proteome</keyword>
<comment type="caution">
    <text evidence="2">The sequence shown here is derived from an EMBL/GenBank/DDBJ whole genome shotgun (WGS) entry which is preliminary data.</text>
</comment>
<keyword evidence="1" id="KW-0812">Transmembrane</keyword>
<proteinExistence type="predicted"/>
<dbReference type="InterPro" id="IPR009781">
    <property type="entry name" value="DUF1345"/>
</dbReference>
<sequence>MQTLRHLKHHLQYRPRLAMAAMLGLAVALLTPGDWHVVTRALAGWNTSVWFYLSAMTWLMARADHGHLLRFARAQADSALVVLSVVIAATLASLVAIGMELSWIKQNGMELAAPHVLLAAGTVLGAWLLVPMEFTLSYAACYHAEKPPAGLRFPETDASFSPNYSDLLYFAFTIAVAAQTADVTITTRAMRRLVLLQSVLSFAFNTAVLALTVNIAASLL</sequence>
<dbReference type="Proteomes" id="UP001500279">
    <property type="component" value="Unassembled WGS sequence"/>
</dbReference>
<dbReference type="EMBL" id="BAAAEW010000002">
    <property type="protein sequence ID" value="GAA0739839.1"/>
    <property type="molecule type" value="Genomic_DNA"/>
</dbReference>
<feature type="transmembrane region" description="Helical" evidence="1">
    <location>
        <begin position="111"/>
        <end position="130"/>
    </location>
</feature>
<organism evidence="2 3">
    <name type="scientific">Ideonella azotifigens</name>
    <dbReference type="NCBI Taxonomy" id="513160"/>
    <lineage>
        <taxon>Bacteria</taxon>
        <taxon>Pseudomonadati</taxon>
        <taxon>Pseudomonadota</taxon>
        <taxon>Betaproteobacteria</taxon>
        <taxon>Burkholderiales</taxon>
        <taxon>Sphaerotilaceae</taxon>
        <taxon>Ideonella</taxon>
    </lineage>
</organism>
<feature type="transmembrane region" description="Helical" evidence="1">
    <location>
        <begin position="78"/>
        <end position="99"/>
    </location>
</feature>
<dbReference type="RefSeq" id="WP_141286810.1">
    <property type="nucleotide sequence ID" value="NZ_BAAAEW010000002.1"/>
</dbReference>
<keyword evidence="1" id="KW-1133">Transmembrane helix</keyword>
<feature type="transmembrane region" description="Helical" evidence="1">
    <location>
        <begin position="193"/>
        <end position="217"/>
    </location>
</feature>
<gene>
    <name evidence="2" type="ORF">GCM10009107_00910</name>
</gene>
<evidence type="ECO:0000313" key="2">
    <source>
        <dbReference type="EMBL" id="GAA0739839.1"/>
    </source>
</evidence>
<evidence type="ECO:0000313" key="3">
    <source>
        <dbReference type="Proteomes" id="UP001500279"/>
    </source>
</evidence>
<evidence type="ECO:0000256" key="1">
    <source>
        <dbReference type="SAM" id="Phobius"/>
    </source>
</evidence>
<keyword evidence="1" id="KW-0472">Membrane</keyword>
<reference evidence="3" key="1">
    <citation type="journal article" date="2019" name="Int. J. Syst. Evol. Microbiol.">
        <title>The Global Catalogue of Microorganisms (GCM) 10K type strain sequencing project: providing services to taxonomists for standard genome sequencing and annotation.</title>
        <authorList>
            <consortium name="The Broad Institute Genomics Platform"/>
            <consortium name="The Broad Institute Genome Sequencing Center for Infectious Disease"/>
            <person name="Wu L."/>
            <person name="Ma J."/>
        </authorList>
    </citation>
    <scope>NUCLEOTIDE SEQUENCE [LARGE SCALE GENOMIC DNA]</scope>
    <source>
        <strain evidence="3">JCM 15503</strain>
    </source>
</reference>
<name>A0ABP3UTJ8_9BURK</name>
<protein>
    <submittedName>
        <fullName evidence="2">DUF1345 domain-containing protein</fullName>
    </submittedName>
</protein>
<accession>A0ABP3UTJ8</accession>